<dbReference type="CDD" id="cd04923">
    <property type="entry name" value="ACT_AK-LysC-DapG-like_2"/>
    <property type="match status" value="1"/>
</dbReference>
<dbReference type="Pfam" id="PF00696">
    <property type="entry name" value="AA_kinase"/>
    <property type="match status" value="1"/>
</dbReference>
<evidence type="ECO:0000256" key="14">
    <source>
        <dbReference type="RuleBase" id="RU004249"/>
    </source>
</evidence>
<dbReference type="InterPro" id="IPR005260">
    <property type="entry name" value="Asp_kin_monofn"/>
</dbReference>
<dbReference type="Pfam" id="PF22468">
    <property type="entry name" value="ACT_9"/>
    <property type="match status" value="1"/>
</dbReference>
<dbReference type="GO" id="GO:0005524">
    <property type="term" value="F:ATP binding"/>
    <property type="evidence" value="ECO:0007669"/>
    <property type="project" value="UniProtKB-KW"/>
</dbReference>
<dbReference type="InterPro" id="IPR036393">
    <property type="entry name" value="AceGlu_kinase-like_sf"/>
</dbReference>
<keyword evidence="8 13" id="KW-0418">Kinase</keyword>
<evidence type="ECO:0000256" key="3">
    <source>
        <dbReference type="ARBA" id="ARBA00005139"/>
    </source>
</evidence>
<comment type="pathway">
    <text evidence="3 14">Amino-acid biosynthesis; L-threonine biosynthesis; L-threonine from L-aspartate: step 1/5.</text>
</comment>
<dbReference type="FunFam" id="3.30.2130.10:FF:000002">
    <property type="entry name" value="Aspartokinase"/>
    <property type="match status" value="1"/>
</dbReference>
<organism evidence="16 17">
    <name type="scientific">Ectopseudomonas guguanensis</name>
    <dbReference type="NCBI Taxonomy" id="1198456"/>
    <lineage>
        <taxon>Bacteria</taxon>
        <taxon>Pseudomonadati</taxon>
        <taxon>Pseudomonadota</taxon>
        <taxon>Gammaproteobacteria</taxon>
        <taxon>Pseudomonadales</taxon>
        <taxon>Pseudomonadaceae</taxon>
        <taxon>Ectopseudomonas</taxon>
    </lineage>
</organism>
<evidence type="ECO:0000256" key="12">
    <source>
        <dbReference type="PIRSR" id="PIRSR000726-1"/>
    </source>
</evidence>
<comment type="pathway">
    <text evidence="2 14">Amino-acid biosynthesis; L-methionine biosynthesis via de novo pathway; L-homoserine from L-aspartate: step 1/3.</text>
</comment>
<evidence type="ECO:0000259" key="15">
    <source>
        <dbReference type="PROSITE" id="PS51671"/>
    </source>
</evidence>
<feature type="binding site" evidence="12">
    <location>
        <position position="75"/>
    </location>
    <ligand>
        <name>substrate</name>
    </ligand>
</feature>
<dbReference type="GO" id="GO:0005829">
    <property type="term" value="C:cytosol"/>
    <property type="evidence" value="ECO:0007669"/>
    <property type="project" value="TreeGrafter"/>
</dbReference>
<feature type="binding site" evidence="12">
    <location>
        <begin position="174"/>
        <end position="175"/>
    </location>
    <ligand>
        <name>ATP</name>
        <dbReference type="ChEBI" id="CHEBI:30616"/>
    </ligand>
</feature>
<feature type="domain" description="ACT" evidence="15">
    <location>
        <begin position="346"/>
        <end position="412"/>
    </location>
</feature>
<dbReference type="Gene3D" id="3.30.2130.10">
    <property type="entry name" value="VC0802-like"/>
    <property type="match status" value="1"/>
</dbReference>
<evidence type="ECO:0000256" key="6">
    <source>
        <dbReference type="ARBA" id="ARBA00022679"/>
    </source>
</evidence>
<dbReference type="PANTHER" id="PTHR21499:SF3">
    <property type="entry name" value="ASPARTOKINASE"/>
    <property type="match status" value="1"/>
</dbReference>
<evidence type="ECO:0000256" key="11">
    <source>
        <dbReference type="ARBA" id="ARBA00047872"/>
    </source>
</evidence>
<dbReference type="AlphaFoldDB" id="A0A1H0JWB4"/>
<dbReference type="Proteomes" id="UP000199460">
    <property type="component" value="Unassembled WGS sequence"/>
</dbReference>
<evidence type="ECO:0000256" key="13">
    <source>
        <dbReference type="RuleBase" id="RU003448"/>
    </source>
</evidence>
<dbReference type="FunFam" id="3.40.1160.10:FF:000002">
    <property type="entry name" value="Aspartokinase"/>
    <property type="match status" value="1"/>
</dbReference>
<dbReference type="NCBIfam" id="TIGR00657">
    <property type="entry name" value="asp_kinases"/>
    <property type="match status" value="1"/>
</dbReference>
<evidence type="ECO:0000256" key="1">
    <source>
        <dbReference type="ARBA" id="ARBA00004766"/>
    </source>
</evidence>
<comment type="similarity">
    <text evidence="4 13">Belongs to the aspartokinase family.</text>
</comment>
<dbReference type="CDD" id="cd04913">
    <property type="entry name" value="ACT_AKii-LysC-BS-like_1"/>
    <property type="match status" value="1"/>
</dbReference>
<evidence type="ECO:0000256" key="4">
    <source>
        <dbReference type="ARBA" id="ARBA00010122"/>
    </source>
</evidence>
<dbReference type="Pfam" id="PF01842">
    <property type="entry name" value="ACT"/>
    <property type="match status" value="1"/>
</dbReference>
<dbReference type="GO" id="GO:0004072">
    <property type="term" value="F:aspartate kinase activity"/>
    <property type="evidence" value="ECO:0007669"/>
    <property type="project" value="UniProtKB-EC"/>
</dbReference>
<dbReference type="NCBIfam" id="NF005154">
    <property type="entry name" value="PRK06635.1-2"/>
    <property type="match status" value="1"/>
</dbReference>
<evidence type="ECO:0000256" key="10">
    <source>
        <dbReference type="ARBA" id="ARBA00023154"/>
    </source>
</evidence>
<evidence type="ECO:0000313" key="17">
    <source>
        <dbReference type="Proteomes" id="UP000199460"/>
    </source>
</evidence>
<dbReference type="EC" id="2.7.2.4" evidence="13"/>
<dbReference type="UniPathway" id="UPA00051">
    <property type="reaction ID" value="UER00462"/>
</dbReference>
<evidence type="ECO:0000256" key="7">
    <source>
        <dbReference type="ARBA" id="ARBA00022741"/>
    </source>
</evidence>
<feature type="binding site" evidence="12">
    <location>
        <position position="185"/>
    </location>
    <ligand>
        <name>ATP</name>
        <dbReference type="ChEBI" id="CHEBI:30616"/>
    </ligand>
</feature>
<comment type="catalytic activity">
    <reaction evidence="11 13">
        <text>L-aspartate + ATP = 4-phospho-L-aspartate + ADP</text>
        <dbReference type="Rhea" id="RHEA:23776"/>
        <dbReference type="ChEBI" id="CHEBI:29991"/>
        <dbReference type="ChEBI" id="CHEBI:30616"/>
        <dbReference type="ChEBI" id="CHEBI:57535"/>
        <dbReference type="ChEBI" id="CHEBI:456216"/>
        <dbReference type="EC" id="2.7.2.4"/>
    </reaction>
</comment>
<dbReference type="SUPFAM" id="SSF53633">
    <property type="entry name" value="Carbamate kinase-like"/>
    <property type="match status" value="1"/>
</dbReference>
<dbReference type="GO" id="GO:0009089">
    <property type="term" value="P:lysine biosynthetic process via diaminopimelate"/>
    <property type="evidence" value="ECO:0007669"/>
    <property type="project" value="UniProtKB-UniPathway"/>
</dbReference>
<dbReference type="Gene3D" id="3.40.1160.10">
    <property type="entry name" value="Acetylglutamate kinase-like"/>
    <property type="match status" value="1"/>
</dbReference>
<keyword evidence="5 14" id="KW-0028">Amino-acid biosynthesis</keyword>
<keyword evidence="7 12" id="KW-0547">Nucleotide-binding</keyword>
<dbReference type="InterPro" id="IPR018042">
    <property type="entry name" value="Aspartate_kinase_CS"/>
</dbReference>
<gene>
    <name evidence="16" type="ORF">SAMN05216213_101140</name>
</gene>
<dbReference type="InterPro" id="IPR001048">
    <property type="entry name" value="Asp/Glu/Uridylate_kinase"/>
</dbReference>
<evidence type="ECO:0000256" key="2">
    <source>
        <dbReference type="ARBA" id="ARBA00004986"/>
    </source>
</evidence>
<proteinExistence type="inferred from homology"/>
<feature type="binding site" evidence="12">
    <location>
        <position position="180"/>
    </location>
    <ligand>
        <name>ATP</name>
        <dbReference type="ChEBI" id="CHEBI:30616"/>
    </ligand>
</feature>
<name>A0A1H0JWB4_9GAMM</name>
<dbReference type="UniPathway" id="UPA00050">
    <property type="reaction ID" value="UER00461"/>
</dbReference>
<feature type="domain" description="ACT" evidence="15">
    <location>
        <begin position="266"/>
        <end position="340"/>
    </location>
</feature>
<dbReference type="OrthoDB" id="9799110at2"/>
<accession>A0A1H0JWB4</accession>
<dbReference type="NCBIfam" id="NF005155">
    <property type="entry name" value="PRK06635.1-4"/>
    <property type="match status" value="1"/>
</dbReference>
<feature type="binding site" evidence="12">
    <location>
        <begin position="210"/>
        <end position="211"/>
    </location>
    <ligand>
        <name>ATP</name>
        <dbReference type="ChEBI" id="CHEBI:30616"/>
    </ligand>
</feature>
<dbReference type="InterPro" id="IPR001341">
    <property type="entry name" value="Asp_kinase"/>
</dbReference>
<evidence type="ECO:0000256" key="8">
    <source>
        <dbReference type="ARBA" id="ARBA00022777"/>
    </source>
</evidence>
<keyword evidence="10" id="KW-0457">Lysine biosynthesis</keyword>
<dbReference type="PROSITE" id="PS00324">
    <property type="entry name" value="ASPARTOKINASE"/>
    <property type="match status" value="1"/>
</dbReference>
<dbReference type="InterPro" id="IPR045865">
    <property type="entry name" value="ACT-like_dom_sf"/>
</dbReference>
<sequence length="412" mass="44591">MALIVQKFGGTSVGTVERIQQVAEKVKKFREKGDDIVVVVSAMSGETNRLIDLAKQITDGEPVARELDVMVSTGEQVTIALLAMALIKRGVPAVSYTGNQVRILTDSAYNKARILQIDDQKIRADLKAGRVVVVAGFQGVDEHGNITTLGRGGSDTTGVALAAALKADECQIYTDVDGVYTTDPRVVPKAQRLEKITFEEMLEMASLGSKVLQIRSVEFAGKYNVPLRVLHSFQEGPGTLITLDEEESMEQPIISGIAFNRDEAKLTIRGVPDIPGIAFKILGPISAANIEVDMIVQNVSHDNTTDFTFTVHRNDYNNALGVLQKTADELGAREVVGDTNIAKVSIVGVGMRSHAGVASRMFEALAKETINIQMISTSEIKVSVVIEEKYLELAVRALHTAFELDAPARQGE</sequence>
<dbReference type="SUPFAM" id="SSF55021">
    <property type="entry name" value="ACT-like"/>
    <property type="match status" value="2"/>
</dbReference>
<dbReference type="RefSeq" id="WP_090425994.1">
    <property type="nucleotide sequence ID" value="NZ_CP040349.1"/>
</dbReference>
<dbReference type="GO" id="GO:0009090">
    <property type="term" value="P:homoserine biosynthetic process"/>
    <property type="evidence" value="ECO:0007669"/>
    <property type="project" value="TreeGrafter"/>
</dbReference>
<keyword evidence="9 12" id="KW-0067">ATP-binding</keyword>
<feature type="binding site" evidence="12">
    <location>
        <begin position="7"/>
        <end position="10"/>
    </location>
    <ligand>
        <name>ATP</name>
        <dbReference type="ChEBI" id="CHEBI:30616"/>
    </ligand>
</feature>
<evidence type="ECO:0000256" key="9">
    <source>
        <dbReference type="ARBA" id="ARBA00022840"/>
    </source>
</evidence>
<dbReference type="InterPro" id="IPR041740">
    <property type="entry name" value="AKii-LysC-BS"/>
</dbReference>
<dbReference type="PIRSF" id="PIRSF000726">
    <property type="entry name" value="Asp_kin"/>
    <property type="match status" value="1"/>
</dbReference>
<dbReference type="UniPathway" id="UPA00034">
    <property type="reaction ID" value="UER00015"/>
</dbReference>
<feature type="binding site" evidence="12">
    <location>
        <position position="47"/>
    </location>
    <ligand>
        <name>substrate</name>
    </ligand>
</feature>
<dbReference type="GO" id="GO:0009088">
    <property type="term" value="P:threonine biosynthetic process"/>
    <property type="evidence" value="ECO:0007669"/>
    <property type="project" value="UniProtKB-UniPathway"/>
</dbReference>
<evidence type="ECO:0000313" key="16">
    <source>
        <dbReference type="EMBL" id="SDO47772.1"/>
    </source>
</evidence>
<dbReference type="InterPro" id="IPR002912">
    <property type="entry name" value="ACT_dom"/>
</dbReference>
<evidence type="ECO:0000256" key="5">
    <source>
        <dbReference type="ARBA" id="ARBA00022605"/>
    </source>
</evidence>
<dbReference type="NCBIfam" id="TIGR00656">
    <property type="entry name" value="asp_kin_monofn"/>
    <property type="match status" value="1"/>
</dbReference>
<keyword evidence="17" id="KW-1185">Reference proteome</keyword>
<dbReference type="PANTHER" id="PTHR21499">
    <property type="entry name" value="ASPARTATE KINASE"/>
    <property type="match status" value="1"/>
</dbReference>
<dbReference type="GeneID" id="300929903"/>
<keyword evidence="6 13" id="KW-0808">Transferase</keyword>
<protein>
    <recommendedName>
        <fullName evidence="13">Aspartokinase</fullName>
        <ecNumber evidence="13">2.7.2.4</ecNumber>
    </recommendedName>
</protein>
<dbReference type="PROSITE" id="PS51671">
    <property type="entry name" value="ACT"/>
    <property type="match status" value="2"/>
</dbReference>
<comment type="pathway">
    <text evidence="1 14">Amino-acid biosynthesis; L-lysine biosynthesis via DAP pathway; (S)-tetrahydrodipicolinate from L-aspartate: step 1/4.</text>
</comment>
<dbReference type="InterPro" id="IPR054352">
    <property type="entry name" value="ACT_Aspartokinase"/>
</dbReference>
<reference evidence="17" key="1">
    <citation type="submission" date="2016-10" db="EMBL/GenBank/DDBJ databases">
        <authorList>
            <person name="Varghese N."/>
            <person name="Submissions S."/>
        </authorList>
    </citation>
    <scope>NUCLEOTIDE SEQUENCE [LARGE SCALE GENOMIC DNA]</scope>
    <source>
        <strain evidence="17">JCM 18416</strain>
    </source>
</reference>
<dbReference type="EMBL" id="FNJJ01000001">
    <property type="protein sequence ID" value="SDO47772.1"/>
    <property type="molecule type" value="Genomic_DNA"/>
</dbReference>
<dbReference type="CDD" id="cd04261">
    <property type="entry name" value="AAK_AKii-LysC-BS"/>
    <property type="match status" value="1"/>
</dbReference>